<dbReference type="Proteomes" id="UP000190797">
    <property type="component" value="Chromosome"/>
</dbReference>
<keyword evidence="1" id="KW-0472">Membrane</keyword>
<evidence type="ECO:0000256" key="1">
    <source>
        <dbReference type="SAM" id="Phobius"/>
    </source>
</evidence>
<evidence type="ECO:0000313" key="2">
    <source>
        <dbReference type="EMBL" id="AQZ62404.1"/>
    </source>
</evidence>
<proteinExistence type="predicted"/>
<reference evidence="3" key="1">
    <citation type="journal article" date="2017" name="Med. Chem. Commun.">
        <title>Nonomuraea sp. ATCC 55076 harbours the largest actinomycete chromosome to date and the kistamicin biosynthetic gene cluster.</title>
        <authorList>
            <person name="Nazari B."/>
            <person name="Forneris C.C."/>
            <person name="Gibson M.I."/>
            <person name="Moon K."/>
            <person name="Schramma K.R."/>
            <person name="Seyedsayamdost M.R."/>
        </authorList>
    </citation>
    <scope>NUCLEOTIDE SEQUENCE [LARGE SCALE GENOMIC DNA]</scope>
    <source>
        <strain evidence="3">ATCC 55076</strain>
    </source>
</reference>
<accession>A0A1U9ZWS7</accession>
<keyword evidence="3" id="KW-1185">Reference proteome</keyword>
<sequence length="59" mass="6540">MVLRVFADNQPVTSIVNAVRALFAEQPVGNDIWIALGWCVGILVVAYAFAMNAYRRKIS</sequence>
<feature type="transmembrane region" description="Helical" evidence="1">
    <location>
        <begin position="32"/>
        <end position="54"/>
    </location>
</feature>
<keyword evidence="1" id="KW-1133">Transmembrane helix</keyword>
<dbReference type="KEGG" id="noa:BKM31_13860"/>
<organism evidence="2 3">
    <name type="scientific">[Actinomadura] parvosata subsp. kistnae</name>
    <dbReference type="NCBI Taxonomy" id="1909395"/>
    <lineage>
        <taxon>Bacteria</taxon>
        <taxon>Bacillati</taxon>
        <taxon>Actinomycetota</taxon>
        <taxon>Actinomycetes</taxon>
        <taxon>Streptosporangiales</taxon>
        <taxon>Streptosporangiaceae</taxon>
        <taxon>Nonomuraea</taxon>
    </lineage>
</organism>
<dbReference type="STRING" id="1909395.BKM31_13860"/>
<evidence type="ECO:0000313" key="3">
    <source>
        <dbReference type="Proteomes" id="UP000190797"/>
    </source>
</evidence>
<keyword evidence="1" id="KW-0812">Transmembrane</keyword>
<dbReference type="EMBL" id="CP017717">
    <property type="protein sequence ID" value="AQZ62404.1"/>
    <property type="molecule type" value="Genomic_DNA"/>
</dbReference>
<dbReference type="AlphaFoldDB" id="A0A1U9ZWS7"/>
<dbReference type="RefSeq" id="WP_281261948.1">
    <property type="nucleotide sequence ID" value="NZ_CP017717.1"/>
</dbReference>
<gene>
    <name evidence="2" type="ORF">BKM31_13860</name>
</gene>
<protein>
    <submittedName>
        <fullName evidence="2">Uncharacterized protein</fullName>
    </submittedName>
</protein>
<name>A0A1U9ZWS7_9ACTN</name>